<dbReference type="PANTHER" id="PTHR44169">
    <property type="entry name" value="NADPH-DEPENDENT 1-ACYLDIHYDROXYACETONE PHOSPHATE REDUCTASE"/>
    <property type="match status" value="1"/>
</dbReference>
<dbReference type="EMBL" id="JAWWNJ010000013">
    <property type="protein sequence ID" value="KAK7042165.1"/>
    <property type="molecule type" value="Genomic_DNA"/>
</dbReference>
<reference evidence="4 5" key="1">
    <citation type="journal article" date="2024" name="J Genomics">
        <title>Draft genome sequencing and assembly of Favolaschia claudopus CIRM-BRFM 2984 isolated from oak limbs.</title>
        <authorList>
            <person name="Navarro D."/>
            <person name="Drula E."/>
            <person name="Chaduli D."/>
            <person name="Cazenave R."/>
            <person name="Ahrendt S."/>
            <person name="Wang J."/>
            <person name="Lipzen A."/>
            <person name="Daum C."/>
            <person name="Barry K."/>
            <person name="Grigoriev I.V."/>
            <person name="Favel A."/>
            <person name="Rosso M.N."/>
            <person name="Martin F."/>
        </authorList>
    </citation>
    <scope>NUCLEOTIDE SEQUENCE [LARGE SCALE GENOMIC DNA]</scope>
    <source>
        <strain evidence="4 5">CIRM-BRFM 2984</strain>
    </source>
</reference>
<keyword evidence="2" id="KW-0560">Oxidoreductase</keyword>
<dbReference type="InterPro" id="IPR036291">
    <property type="entry name" value="NAD(P)-bd_dom_sf"/>
</dbReference>
<evidence type="ECO:0000313" key="5">
    <source>
        <dbReference type="Proteomes" id="UP001362999"/>
    </source>
</evidence>
<keyword evidence="5" id="KW-1185">Reference proteome</keyword>
<evidence type="ECO:0000313" key="4">
    <source>
        <dbReference type="EMBL" id="KAK7042165.1"/>
    </source>
</evidence>
<dbReference type="PRINTS" id="PR00081">
    <property type="entry name" value="GDHRDH"/>
</dbReference>
<organism evidence="4 5">
    <name type="scientific">Favolaschia claudopus</name>
    <dbReference type="NCBI Taxonomy" id="2862362"/>
    <lineage>
        <taxon>Eukaryota</taxon>
        <taxon>Fungi</taxon>
        <taxon>Dikarya</taxon>
        <taxon>Basidiomycota</taxon>
        <taxon>Agaricomycotina</taxon>
        <taxon>Agaricomycetes</taxon>
        <taxon>Agaricomycetidae</taxon>
        <taxon>Agaricales</taxon>
        <taxon>Marasmiineae</taxon>
        <taxon>Mycenaceae</taxon>
        <taxon>Favolaschia</taxon>
    </lineage>
</organism>
<evidence type="ECO:0000256" key="2">
    <source>
        <dbReference type="ARBA" id="ARBA00023002"/>
    </source>
</evidence>
<gene>
    <name evidence="4" type="ORF">R3P38DRAFT_2888886</name>
</gene>
<dbReference type="PRINTS" id="PR00080">
    <property type="entry name" value="SDRFAMILY"/>
</dbReference>
<protein>
    <submittedName>
        <fullName evidence="4">NAD-P-binding protein</fullName>
    </submittedName>
</protein>
<dbReference type="Gene3D" id="3.40.50.720">
    <property type="entry name" value="NAD(P)-binding Rossmann-like Domain"/>
    <property type="match status" value="1"/>
</dbReference>
<dbReference type="CDD" id="cd05374">
    <property type="entry name" value="17beta-HSD-like_SDR_c"/>
    <property type="match status" value="1"/>
</dbReference>
<dbReference type="InterPro" id="IPR002347">
    <property type="entry name" value="SDR_fam"/>
</dbReference>
<dbReference type="SUPFAM" id="SSF51735">
    <property type="entry name" value="NAD(P)-binding Rossmann-fold domains"/>
    <property type="match status" value="1"/>
</dbReference>
<comment type="caution">
    <text evidence="4">The sequence shown here is derived from an EMBL/GenBank/DDBJ whole genome shotgun (WGS) entry which is preliminary data.</text>
</comment>
<dbReference type="PANTHER" id="PTHR44169:SF6">
    <property type="entry name" value="NADPH-DEPENDENT 1-ACYLDIHYDROXYACETONE PHOSPHATE REDUCTASE"/>
    <property type="match status" value="1"/>
</dbReference>
<name>A0AAW0CTE0_9AGAR</name>
<accession>A0AAW0CTE0</accession>
<evidence type="ECO:0000256" key="1">
    <source>
        <dbReference type="ARBA" id="ARBA00006484"/>
    </source>
</evidence>
<evidence type="ECO:0000256" key="3">
    <source>
        <dbReference type="RuleBase" id="RU000363"/>
    </source>
</evidence>
<proteinExistence type="inferred from homology"/>
<dbReference type="Pfam" id="PF00106">
    <property type="entry name" value="adh_short"/>
    <property type="match status" value="1"/>
</dbReference>
<dbReference type="GO" id="GO:0005783">
    <property type="term" value="C:endoplasmic reticulum"/>
    <property type="evidence" value="ECO:0007669"/>
    <property type="project" value="TreeGrafter"/>
</dbReference>
<comment type="similarity">
    <text evidence="1 3">Belongs to the short-chain dehydrogenases/reductases (SDR) family.</text>
</comment>
<dbReference type="Proteomes" id="UP001362999">
    <property type="component" value="Unassembled WGS sequence"/>
</dbReference>
<dbReference type="GO" id="GO:0016491">
    <property type="term" value="F:oxidoreductase activity"/>
    <property type="evidence" value="ECO:0007669"/>
    <property type="project" value="UniProtKB-KW"/>
</dbReference>
<sequence>MTSKKVALITGCSDGGIGFYVSQKLAERGFIVYATSRSLSSTEGLQHPNIKRVELDVRNDTQVNSVVSTVIAESGQIDLLINNAGVISAGPLVEWTAEKAKAVYDTNVFSIIRLCGAVVPHMAKRKSGTIVNMGSVVGEIPTPWTGIYDSSKAAVRSLTDTLFMECKPLNIRVMLAAPGTIKSKLADKQDDFELASSSLYTSFFHNIRQRMEASRDNKTMSTDVFAGKLVAQALKPYPPRYFSIGGYVSTYRLLSWLPRGFGLWMFWRMFSQPRK</sequence>
<dbReference type="AlphaFoldDB" id="A0AAW0CTE0"/>